<feature type="transmembrane region" description="Helical" evidence="1">
    <location>
        <begin position="42"/>
        <end position="68"/>
    </location>
</feature>
<accession>A0A077LX63</accession>
<keyword evidence="1" id="KW-1133">Transmembrane helix</keyword>
<feature type="transmembrane region" description="Helical" evidence="1">
    <location>
        <begin position="151"/>
        <end position="171"/>
    </location>
</feature>
<keyword evidence="3" id="KW-1185">Reference proteome</keyword>
<evidence type="ECO:0000313" key="2">
    <source>
        <dbReference type="EMBL" id="CCH78261.1"/>
    </source>
</evidence>
<dbReference type="EMBL" id="CAJB01000188">
    <property type="protein sequence ID" value="CCH78261.1"/>
    <property type="molecule type" value="Genomic_DNA"/>
</dbReference>
<dbReference type="Proteomes" id="UP000035721">
    <property type="component" value="Unassembled WGS sequence"/>
</dbReference>
<name>A0A077LX63_9MICO</name>
<organism evidence="2 3">
    <name type="scientific">Nostocoides japonicum T1-X7</name>
    <dbReference type="NCBI Taxonomy" id="1194083"/>
    <lineage>
        <taxon>Bacteria</taxon>
        <taxon>Bacillati</taxon>
        <taxon>Actinomycetota</taxon>
        <taxon>Actinomycetes</taxon>
        <taxon>Micrococcales</taxon>
        <taxon>Intrasporangiaceae</taxon>
        <taxon>Nostocoides</taxon>
    </lineage>
</organism>
<evidence type="ECO:0000256" key="1">
    <source>
        <dbReference type="SAM" id="Phobius"/>
    </source>
</evidence>
<feature type="transmembrane region" description="Helical" evidence="1">
    <location>
        <begin position="80"/>
        <end position="101"/>
    </location>
</feature>
<gene>
    <name evidence="2" type="ORF">BN12_2680001</name>
</gene>
<reference evidence="2 3" key="1">
    <citation type="journal article" date="2013" name="ISME J.">
        <title>A metabolic model for members of the genus Tetrasphaera involved in enhanced biological phosphorus removal.</title>
        <authorList>
            <person name="Kristiansen R."/>
            <person name="Nguyen H.T.T."/>
            <person name="Saunders A.M."/>
            <person name="Nielsen J.L."/>
            <person name="Wimmer R."/>
            <person name="Le V.Q."/>
            <person name="McIlroy S.J."/>
            <person name="Petrovski S."/>
            <person name="Seviour R.J."/>
            <person name="Calteau A."/>
            <person name="Nielsen K.L."/>
            <person name="Nielsen P.H."/>
        </authorList>
    </citation>
    <scope>NUCLEOTIDE SEQUENCE [LARGE SCALE GENOMIC DNA]</scope>
    <source>
        <strain evidence="2 3">T1-X7</strain>
    </source>
</reference>
<keyword evidence="1" id="KW-0472">Membrane</keyword>
<protein>
    <submittedName>
        <fullName evidence="2">Putative exporter of polyketide antibiotics-like protein</fullName>
    </submittedName>
</protein>
<evidence type="ECO:0000313" key="3">
    <source>
        <dbReference type="Proteomes" id="UP000035721"/>
    </source>
</evidence>
<keyword evidence="1" id="KW-0812">Transmembrane</keyword>
<comment type="caution">
    <text evidence="2">The sequence shown here is derived from an EMBL/GenBank/DDBJ whole genome shotgun (WGS) entry which is preliminary data.</text>
</comment>
<dbReference type="STRING" id="1194083.BN12_2680001"/>
<feature type="transmembrane region" description="Helical" evidence="1">
    <location>
        <begin position="108"/>
        <end position="131"/>
    </location>
</feature>
<proteinExistence type="predicted"/>
<dbReference type="AlphaFoldDB" id="A0A077LX63"/>
<sequence length="179" mass="18150">MLSCGYAVQAAGTLRREEVDGRLEPLLAGTVSRSRWARTQAATVVAGLVLVTVAGSVTFALTAAASIGDASLAGTLLRDGVAYLPAALLVAAVALLVYAAAPRAVPAVWAAFGVVLFVEILGPGLRLPGWVLHLAPTTAIGSPPTGRVEPVGLAVLTVLAVALGVLALAAFRRRAIPVR</sequence>
<dbReference type="OrthoDB" id="2014935at2"/>